<evidence type="ECO:0000313" key="2">
    <source>
        <dbReference type="Proteomes" id="UP000241693"/>
    </source>
</evidence>
<proteinExistence type="predicted"/>
<name>A0A2I6UGB7_9CAUD</name>
<dbReference type="Proteomes" id="UP000241693">
    <property type="component" value="Segment"/>
</dbReference>
<evidence type="ECO:0000313" key="1">
    <source>
        <dbReference type="EMBL" id="AUO79001.1"/>
    </source>
</evidence>
<dbReference type="GeneID" id="40236211"/>
<dbReference type="RefSeq" id="YP_009639419.1">
    <property type="nucleotide sequence ID" value="NC_042349.1"/>
</dbReference>
<organism evidence="1 2">
    <name type="scientific">Salinibacter phage M8CC-19</name>
    <dbReference type="NCBI Taxonomy" id="2681613"/>
    <lineage>
        <taxon>Viruses</taxon>
        <taxon>Duplodnaviria</taxon>
        <taxon>Heunggongvirae</taxon>
        <taxon>Uroviricota</taxon>
        <taxon>Caudoviricetes</taxon>
        <taxon>Kryptosalinivirus</taxon>
        <taxon>Kryptosalinivirus M8CC19</taxon>
    </lineage>
</organism>
<protein>
    <submittedName>
        <fullName evidence="1">Uncharacterized protein</fullName>
    </submittedName>
</protein>
<accession>A0A2I6UGB7</accession>
<dbReference type="KEGG" id="vg:40236211"/>
<keyword evidence="2" id="KW-1185">Reference proteome</keyword>
<reference evidence="1 2" key="1">
    <citation type="submission" date="2017-07" db="EMBL/GenBank/DDBJ databases">
        <title>Characterization of ecologically diverse viruses infecting co-occurring strains of cosmopolitan hyperhalophilic Bacteroidetes.</title>
        <authorList>
            <person name="Villamor J."/>
            <person name="Ramos-Barbero M.D."/>
            <person name="Gonzalez-Torres P."/>
            <person name="Gabaldon T."/>
            <person name="Rollesso-Mora R."/>
            <person name="Meseguer I."/>
            <person name="Martinez-Garcia M."/>
            <person name="Santos F."/>
            <person name="Anton J."/>
        </authorList>
    </citation>
    <scope>NUCLEOTIDE SEQUENCE [LARGE SCALE GENOMIC DNA]</scope>
</reference>
<dbReference type="EMBL" id="MF580956">
    <property type="protein sequence ID" value="AUO79001.1"/>
    <property type="molecule type" value="Genomic_DNA"/>
</dbReference>
<sequence length="96" mass="10403">MSYLDSPLSFSTKVTRDDAASIIRNAPNVTISVAAEAFAAPGDVPRLALSTYGGDVDVLNVEKINANTYRVTTQIDRPFGDYHIRTMHGGHPLIVK</sequence>